<dbReference type="KEGG" id="gac:GACE_1871"/>
<comment type="similarity">
    <text evidence="1">Belongs to the class-I fumarase family.</text>
</comment>
<dbReference type="Proteomes" id="UP000030624">
    <property type="component" value="Chromosome"/>
</dbReference>
<evidence type="ECO:0000313" key="5">
    <source>
        <dbReference type="Proteomes" id="UP000030624"/>
    </source>
</evidence>
<evidence type="ECO:0000259" key="3">
    <source>
        <dbReference type="Pfam" id="PF05683"/>
    </source>
</evidence>
<evidence type="ECO:0000313" key="4">
    <source>
        <dbReference type="EMBL" id="AIY90897.1"/>
    </source>
</evidence>
<dbReference type="Pfam" id="PF05683">
    <property type="entry name" value="Fumerase_C"/>
    <property type="match status" value="1"/>
</dbReference>
<accession>A0A0A7GIY0</accession>
<name>A0A0A7GIY0_GEOAI</name>
<dbReference type="InterPro" id="IPR036660">
    <property type="entry name" value="Fe-S_hydroAse_TtdB_cat_sf"/>
</dbReference>
<dbReference type="SUPFAM" id="SSF117457">
    <property type="entry name" value="FumA C-terminal domain-like"/>
    <property type="match status" value="1"/>
</dbReference>
<dbReference type="PANTHER" id="PTHR43351">
    <property type="entry name" value="L(+)-TARTRATE DEHYDRATASE SUBUNIT BETA"/>
    <property type="match status" value="1"/>
</dbReference>
<dbReference type="NCBIfam" id="TIGR00723">
    <property type="entry name" value="ttdB_fumA_fumB"/>
    <property type="match status" value="1"/>
</dbReference>
<dbReference type="GO" id="GO:0016836">
    <property type="term" value="F:hydro-lyase activity"/>
    <property type="evidence" value="ECO:0007669"/>
    <property type="project" value="InterPro"/>
</dbReference>
<evidence type="ECO:0000256" key="2">
    <source>
        <dbReference type="ARBA" id="ARBA00023239"/>
    </source>
</evidence>
<dbReference type="Gene3D" id="3.20.130.10">
    <property type="entry name" value="Fe-S hydro-lyase, tartrate dehydratase beta-type, catalytic domain"/>
    <property type="match status" value="1"/>
</dbReference>
<dbReference type="AlphaFoldDB" id="A0A0A7GIY0"/>
<protein>
    <submittedName>
        <fullName evidence="4">Fumarate hydratase, subunit beta</fullName>
    </submittedName>
</protein>
<proteinExistence type="inferred from homology"/>
<dbReference type="PANTHER" id="PTHR43351:SF2">
    <property type="entry name" value="L(+)-TARTRATE DEHYDRATASE SUBUNIT BETA-RELATED"/>
    <property type="match status" value="1"/>
</dbReference>
<reference evidence="4 5" key="1">
    <citation type="journal article" date="2015" name="Appl. Environ. Microbiol.">
        <title>The Geoglobus acetivorans genome: Fe(III) reduction, acetate utilization, autotrophic growth, and degradation of aromatic compounds in a hyperthermophilic archaeon.</title>
        <authorList>
            <person name="Mardanov A.V."/>
            <person name="Slododkina G.B."/>
            <person name="Slobodkin A.I."/>
            <person name="Beletsky A.V."/>
            <person name="Gavrilov S.N."/>
            <person name="Kublanov I.V."/>
            <person name="Bonch-Osmolovskaya E.A."/>
            <person name="Skryabin K.G."/>
            <person name="Ravin N.V."/>
        </authorList>
    </citation>
    <scope>NUCLEOTIDE SEQUENCE [LARGE SCALE GENOMIC DNA]</scope>
    <source>
        <strain evidence="4 5">SBH6</strain>
    </source>
</reference>
<feature type="domain" description="Fe-S hydro-lyase tartrate dehydratase beta-type catalytic" evidence="3">
    <location>
        <begin position="6"/>
        <end position="180"/>
    </location>
</feature>
<sequence>MVEHWLKTPIGKDEILNLNVGDVVYITGTMITARDEAHVRMLEYFDEGNELPFRIEDVVIYHCGPIIVEDGGKYRTISAGPTTSARMNSLTPKVLERVDRMVIVGKGGMNEEVINALKGKGVYLAYTGGAGALAAQTIKTVRDVYWKDLGMPEAAWVFEVENFGPCIVGIDSKGNSLYKEVEKTVEENFRKILSQP</sequence>
<dbReference type="EMBL" id="CP009552">
    <property type="protein sequence ID" value="AIY90897.1"/>
    <property type="molecule type" value="Genomic_DNA"/>
</dbReference>
<gene>
    <name evidence="4" type="ORF">GACE_1871</name>
</gene>
<dbReference type="NCBIfam" id="NF004708">
    <property type="entry name" value="PRK06043.1"/>
    <property type="match status" value="1"/>
</dbReference>
<dbReference type="HOGENOM" id="CLU_098588_0_0_2"/>
<keyword evidence="2" id="KW-0456">Lyase</keyword>
<dbReference type="eggNOG" id="arCOG04406">
    <property type="taxonomic scope" value="Archaea"/>
</dbReference>
<dbReference type="STRING" id="565033.GACE_1871"/>
<dbReference type="InterPro" id="IPR004647">
    <property type="entry name" value="Fe-S_hydro-lyase_TtdB-typ_cat"/>
</dbReference>
<organism evidence="4 5">
    <name type="scientific">Geoglobus acetivorans</name>
    <dbReference type="NCBI Taxonomy" id="565033"/>
    <lineage>
        <taxon>Archaea</taxon>
        <taxon>Methanobacteriati</taxon>
        <taxon>Methanobacteriota</taxon>
        <taxon>Archaeoglobi</taxon>
        <taxon>Archaeoglobales</taxon>
        <taxon>Archaeoglobaceae</taxon>
        <taxon>Geoglobus</taxon>
    </lineage>
</organism>
<evidence type="ECO:0000256" key="1">
    <source>
        <dbReference type="ARBA" id="ARBA00008876"/>
    </source>
</evidence>